<accession>A0A6A6FGV1</accession>
<dbReference type="AlphaFoldDB" id="A0A6A6FGV1"/>
<feature type="non-terminal residue" evidence="1">
    <location>
        <position position="58"/>
    </location>
</feature>
<dbReference type="EMBL" id="ML992672">
    <property type="protein sequence ID" value="KAF2212689.1"/>
    <property type="molecule type" value="Genomic_DNA"/>
</dbReference>
<sequence>MQLYAELCAALHAVFGERYVTMPDATSTLVTIKCPLLQIPTVPSFIEPCWIALVPPQV</sequence>
<keyword evidence="2" id="KW-1185">Reference proteome</keyword>
<reference evidence="1" key="1">
    <citation type="journal article" date="2020" name="Stud. Mycol.">
        <title>101 Dothideomycetes genomes: a test case for predicting lifestyles and emergence of pathogens.</title>
        <authorList>
            <person name="Haridas S."/>
            <person name="Albert R."/>
            <person name="Binder M."/>
            <person name="Bloem J."/>
            <person name="Labutti K."/>
            <person name="Salamov A."/>
            <person name="Andreopoulos B."/>
            <person name="Baker S."/>
            <person name="Barry K."/>
            <person name="Bills G."/>
            <person name="Bluhm B."/>
            <person name="Cannon C."/>
            <person name="Castanera R."/>
            <person name="Culley D."/>
            <person name="Daum C."/>
            <person name="Ezra D."/>
            <person name="Gonzalez J."/>
            <person name="Henrissat B."/>
            <person name="Kuo A."/>
            <person name="Liang C."/>
            <person name="Lipzen A."/>
            <person name="Lutzoni F."/>
            <person name="Magnuson J."/>
            <person name="Mondo S."/>
            <person name="Nolan M."/>
            <person name="Ohm R."/>
            <person name="Pangilinan J."/>
            <person name="Park H.-J."/>
            <person name="Ramirez L."/>
            <person name="Alfaro M."/>
            <person name="Sun H."/>
            <person name="Tritt A."/>
            <person name="Yoshinaga Y."/>
            <person name="Zwiers L.-H."/>
            <person name="Turgeon B."/>
            <person name="Goodwin S."/>
            <person name="Spatafora J."/>
            <person name="Crous P."/>
            <person name="Grigoriev I."/>
        </authorList>
    </citation>
    <scope>NUCLEOTIDE SEQUENCE</scope>
    <source>
        <strain evidence="1">SCOH1-5</strain>
    </source>
</reference>
<protein>
    <submittedName>
        <fullName evidence="1">Uncharacterized protein</fullName>
    </submittedName>
</protein>
<organism evidence="1 2">
    <name type="scientific">Cercospora zeae-maydis SCOH1-5</name>
    <dbReference type="NCBI Taxonomy" id="717836"/>
    <lineage>
        <taxon>Eukaryota</taxon>
        <taxon>Fungi</taxon>
        <taxon>Dikarya</taxon>
        <taxon>Ascomycota</taxon>
        <taxon>Pezizomycotina</taxon>
        <taxon>Dothideomycetes</taxon>
        <taxon>Dothideomycetidae</taxon>
        <taxon>Mycosphaerellales</taxon>
        <taxon>Mycosphaerellaceae</taxon>
        <taxon>Cercospora</taxon>
    </lineage>
</organism>
<name>A0A6A6FGV1_9PEZI</name>
<proteinExistence type="predicted"/>
<evidence type="ECO:0000313" key="2">
    <source>
        <dbReference type="Proteomes" id="UP000799539"/>
    </source>
</evidence>
<dbReference type="Proteomes" id="UP000799539">
    <property type="component" value="Unassembled WGS sequence"/>
</dbReference>
<gene>
    <name evidence="1" type="ORF">CERZMDRAFT_90653</name>
</gene>
<evidence type="ECO:0000313" key="1">
    <source>
        <dbReference type="EMBL" id="KAF2212689.1"/>
    </source>
</evidence>